<feature type="domain" description="J" evidence="1">
    <location>
        <begin position="6"/>
        <end position="75"/>
    </location>
</feature>
<evidence type="ECO:0000313" key="2">
    <source>
        <dbReference type="EMBL" id="TBU04341.1"/>
    </source>
</evidence>
<dbReference type="GO" id="GO:0005739">
    <property type="term" value="C:mitochondrion"/>
    <property type="evidence" value="ECO:0007669"/>
    <property type="project" value="TreeGrafter"/>
</dbReference>
<dbReference type="AlphaFoldDB" id="A0A4Q9LBD8"/>
<dbReference type="InterPro" id="IPR004640">
    <property type="entry name" value="HscB"/>
</dbReference>
<name>A0A4Q9LBD8_9MICR</name>
<dbReference type="InterPro" id="IPR001623">
    <property type="entry name" value="DnaJ_domain"/>
</dbReference>
<evidence type="ECO:0000259" key="1">
    <source>
        <dbReference type="PROSITE" id="PS50076"/>
    </source>
</evidence>
<organism evidence="2 3">
    <name type="scientific">Hamiltosporidium magnivora</name>
    <dbReference type="NCBI Taxonomy" id="148818"/>
    <lineage>
        <taxon>Eukaryota</taxon>
        <taxon>Fungi</taxon>
        <taxon>Fungi incertae sedis</taxon>
        <taxon>Microsporidia</taxon>
        <taxon>Dubosqiidae</taxon>
        <taxon>Hamiltosporidium</taxon>
    </lineage>
</organism>
<dbReference type="PROSITE" id="PS50076">
    <property type="entry name" value="DNAJ_2"/>
    <property type="match status" value="1"/>
</dbReference>
<evidence type="ECO:0000313" key="3">
    <source>
        <dbReference type="Proteomes" id="UP000293045"/>
    </source>
</evidence>
<dbReference type="GO" id="GO:0044571">
    <property type="term" value="P:[2Fe-2S] cluster assembly"/>
    <property type="evidence" value="ECO:0007669"/>
    <property type="project" value="InterPro"/>
</dbReference>
<dbReference type="PANTHER" id="PTHR14021:SF15">
    <property type="entry name" value="IRON-SULFUR CLUSTER CO-CHAPERONE PROTEIN HSCB"/>
    <property type="match status" value="1"/>
</dbReference>
<dbReference type="CDD" id="cd06257">
    <property type="entry name" value="DnaJ"/>
    <property type="match status" value="1"/>
</dbReference>
<dbReference type="PANTHER" id="PTHR14021">
    <property type="entry name" value="IRON-SULFUR CLUSTER CO-CHAPERONE PROTEIN HSCB"/>
    <property type="match status" value="1"/>
</dbReference>
<gene>
    <name evidence="2" type="ORF">CWI39_0819p0010</name>
</gene>
<dbReference type="GO" id="GO:0001671">
    <property type="term" value="F:ATPase activator activity"/>
    <property type="evidence" value="ECO:0007669"/>
    <property type="project" value="InterPro"/>
</dbReference>
<dbReference type="VEuPathDB" id="MicrosporidiaDB:CWI36_0522p0030"/>
<dbReference type="VEuPathDB" id="MicrosporidiaDB:CWI39_0819p0010"/>
<proteinExistence type="predicted"/>
<dbReference type="Pfam" id="PF00226">
    <property type="entry name" value="DnaJ"/>
    <property type="match status" value="1"/>
</dbReference>
<dbReference type="InterPro" id="IPR036869">
    <property type="entry name" value="J_dom_sf"/>
</dbReference>
<accession>A0A4Q9LBD8</accession>
<comment type="caution">
    <text evidence="2">The sequence shown here is derived from an EMBL/GenBank/DDBJ whole genome shotgun (WGS) entry which is preliminary data.</text>
</comment>
<dbReference type="GO" id="GO:0051087">
    <property type="term" value="F:protein-folding chaperone binding"/>
    <property type="evidence" value="ECO:0007669"/>
    <property type="project" value="InterPro"/>
</dbReference>
<dbReference type="Proteomes" id="UP000293045">
    <property type="component" value="Unassembled WGS sequence"/>
</dbReference>
<dbReference type="SMART" id="SM00271">
    <property type="entry name" value="DnaJ"/>
    <property type="match status" value="1"/>
</dbReference>
<sequence length="153" mass="18084">MGSIQNYFEIFKIKPSFDIQPTILQSKYHELCKKYHPDISSDFDIKDGDLNIAIINNAYKTLLNDYKRAIYLYKLNGNHLNKNLSTDFLNEILLTNETIDMTTNIDVLNKLKEITVLKINECKNKYNDSNSLIKWKYYDRMLKNISNKIEMLM</sequence>
<reference evidence="2 3" key="1">
    <citation type="submission" date="2017-12" db="EMBL/GenBank/DDBJ databases">
        <authorList>
            <person name="Pombert J.-F."/>
            <person name="Haag K.L."/>
            <person name="Ebert D."/>
        </authorList>
    </citation>
    <scope>NUCLEOTIDE SEQUENCE [LARGE SCALE GENOMIC DNA]</scope>
    <source>
        <strain evidence="2">IL-BN-2</strain>
    </source>
</reference>
<protein>
    <recommendedName>
        <fullName evidence="1">J domain-containing protein</fullName>
    </recommendedName>
</protein>
<dbReference type="SUPFAM" id="SSF46565">
    <property type="entry name" value="Chaperone J-domain"/>
    <property type="match status" value="1"/>
</dbReference>
<dbReference type="Gene3D" id="1.10.287.110">
    <property type="entry name" value="DnaJ domain"/>
    <property type="match status" value="1"/>
</dbReference>
<dbReference type="EMBL" id="PIXR01000819">
    <property type="protein sequence ID" value="TBU04341.1"/>
    <property type="molecule type" value="Genomic_DNA"/>
</dbReference>